<reference evidence="2 3" key="1">
    <citation type="submission" date="2020-10" db="EMBL/GenBank/DDBJ databases">
        <title>Genome sequences of Pseudomonas isolates.</title>
        <authorList>
            <person name="Wessels L."/>
            <person name="Reich F."/>
            <person name="Hammerl J."/>
        </authorList>
    </citation>
    <scope>NUCLEOTIDE SEQUENCE [LARGE SCALE GENOMIC DNA]</scope>
    <source>
        <strain evidence="2 3">20-MO00624-0</strain>
    </source>
</reference>
<comment type="caution">
    <text evidence="2">The sequence shown here is derived from an EMBL/GenBank/DDBJ whole genome shotgun (WGS) entry which is preliminary data.</text>
</comment>
<feature type="compositionally biased region" description="Polar residues" evidence="1">
    <location>
        <begin position="105"/>
        <end position="116"/>
    </location>
</feature>
<evidence type="ECO:0000313" key="3">
    <source>
        <dbReference type="Proteomes" id="UP000626180"/>
    </source>
</evidence>
<dbReference type="EMBL" id="JADMCD010000002">
    <property type="protein sequence ID" value="MBF8640118.1"/>
    <property type="molecule type" value="Genomic_DNA"/>
</dbReference>
<gene>
    <name evidence="2" type="ORF">IRZ65_05445</name>
</gene>
<evidence type="ECO:0000313" key="2">
    <source>
        <dbReference type="EMBL" id="MBF8640118.1"/>
    </source>
</evidence>
<keyword evidence="3" id="KW-1185">Reference proteome</keyword>
<dbReference type="Proteomes" id="UP000626180">
    <property type="component" value="Unassembled WGS sequence"/>
</dbReference>
<dbReference type="RefSeq" id="WP_196122078.1">
    <property type="nucleotide sequence ID" value="NZ_JADMCD010000002.1"/>
</dbReference>
<evidence type="ECO:0000256" key="1">
    <source>
        <dbReference type="SAM" id="MobiDB-lite"/>
    </source>
</evidence>
<feature type="region of interest" description="Disordered" evidence="1">
    <location>
        <begin position="100"/>
        <end position="120"/>
    </location>
</feature>
<proteinExistence type="predicted"/>
<accession>A0ABS0FID4</accession>
<name>A0ABS0FID4_PSELU</name>
<protein>
    <submittedName>
        <fullName evidence="2">Uncharacterized protein</fullName>
    </submittedName>
</protein>
<sequence length="165" mass="19183">MDAVELLAIVEVEKEKRVRCRSEGCKHTVYKKIHIVLFSDGTVTCYGQSCFKELAEQFPKLKGKRPSLGDRSSEPLTDEERLLLEQNTEELLNRFRRQLEEARQQKPSKPDLTSMSDAKLKEYARSETRRRFIEDKGINPDLAGWKAWFEAEAKKLYEELKSSKA</sequence>
<organism evidence="2 3">
    <name type="scientific">Pseudomonas luteola</name>
    <dbReference type="NCBI Taxonomy" id="47886"/>
    <lineage>
        <taxon>Bacteria</taxon>
        <taxon>Pseudomonadati</taxon>
        <taxon>Pseudomonadota</taxon>
        <taxon>Gammaproteobacteria</taxon>
        <taxon>Pseudomonadales</taxon>
        <taxon>Pseudomonadaceae</taxon>
        <taxon>Pseudomonas</taxon>
    </lineage>
</organism>